<keyword evidence="7" id="KW-0479">Metal-binding</keyword>
<dbReference type="PRINTS" id="PR01050">
    <property type="entry name" value="PYRUVTKNASE"/>
</dbReference>
<dbReference type="AlphaFoldDB" id="A0A173YFG8"/>
<evidence type="ECO:0000256" key="12">
    <source>
        <dbReference type="ARBA" id="ARBA00023152"/>
    </source>
</evidence>
<dbReference type="EMBL" id="CYZX01000001">
    <property type="protein sequence ID" value="CUN61528.1"/>
    <property type="molecule type" value="Genomic_DNA"/>
</dbReference>
<evidence type="ECO:0000259" key="15">
    <source>
        <dbReference type="Pfam" id="PF00224"/>
    </source>
</evidence>
<dbReference type="GO" id="GO:0004743">
    <property type="term" value="F:pyruvate kinase activity"/>
    <property type="evidence" value="ECO:0007669"/>
    <property type="project" value="UniProtKB-EC"/>
</dbReference>
<dbReference type="InterPro" id="IPR015806">
    <property type="entry name" value="Pyrv_Knase_insert_dom_sf"/>
</dbReference>
<dbReference type="GO" id="GO:0000287">
    <property type="term" value="F:magnesium ion binding"/>
    <property type="evidence" value="ECO:0007669"/>
    <property type="project" value="InterPro"/>
</dbReference>
<dbReference type="Proteomes" id="UP000095594">
    <property type="component" value="Unassembled WGS sequence"/>
</dbReference>
<dbReference type="GO" id="GO:0030955">
    <property type="term" value="F:potassium ion binding"/>
    <property type="evidence" value="ECO:0007669"/>
    <property type="project" value="InterPro"/>
</dbReference>
<sequence length="341" mass="39648">MDLICSIGPTVRNIEDIKKFVQAGMTMPRFNFSHIDYDKFKTLINEIHIEFPNMKILQDLQGNKLRISKFFVGEYRVNINDRVIFCLEKDYKDLYEKNRYKNIKIIPIIYYGSLTDFINVKELYMKDATMRFKIIKKGSLYIQAITIKGGILRAEKGINAPGLIRDKLSLTSKDKQDIEIGIQNNIDFICLSYVTKADDIIELKQYVKALVKHYKSKSPKVWAKIECREGIDNFEEILKVSDGIMLGRGDLKAEIPIEDTPYVEEKIITRMKKSKKKLIVATYILESMRRQDTPTISEVNDIYKFIKNNVDGLMLSTEVAVTREPVMVIRCLNNLYSKYCK</sequence>
<name>A0A173YFG8_9CLOT</name>
<dbReference type="InterPro" id="IPR011037">
    <property type="entry name" value="Pyrv_Knase-like_insert_dom_sf"/>
</dbReference>
<accession>A0A173YFG8</accession>
<proteinExistence type="inferred from homology"/>
<evidence type="ECO:0000256" key="7">
    <source>
        <dbReference type="ARBA" id="ARBA00022723"/>
    </source>
</evidence>
<evidence type="ECO:0000256" key="8">
    <source>
        <dbReference type="ARBA" id="ARBA00022741"/>
    </source>
</evidence>
<evidence type="ECO:0000256" key="5">
    <source>
        <dbReference type="ARBA" id="ARBA00018587"/>
    </source>
</evidence>
<comment type="cofactor">
    <cofactor evidence="1">
        <name>K(+)</name>
        <dbReference type="ChEBI" id="CHEBI:29103"/>
    </cofactor>
</comment>
<keyword evidence="11 14" id="KW-0460">Magnesium</keyword>
<evidence type="ECO:0000256" key="2">
    <source>
        <dbReference type="ARBA" id="ARBA00004997"/>
    </source>
</evidence>
<evidence type="ECO:0000256" key="11">
    <source>
        <dbReference type="ARBA" id="ARBA00022842"/>
    </source>
</evidence>
<comment type="similarity">
    <text evidence="3 14">Belongs to the pyruvate kinase family.</text>
</comment>
<dbReference type="SUPFAM" id="SSF51621">
    <property type="entry name" value="Phosphoenolpyruvate/pyruvate domain"/>
    <property type="match status" value="1"/>
</dbReference>
<evidence type="ECO:0000256" key="13">
    <source>
        <dbReference type="ARBA" id="ARBA00023317"/>
    </source>
</evidence>
<organism evidence="16 17">
    <name type="scientific">Clostridium disporicum</name>
    <dbReference type="NCBI Taxonomy" id="84024"/>
    <lineage>
        <taxon>Bacteria</taxon>
        <taxon>Bacillati</taxon>
        <taxon>Bacillota</taxon>
        <taxon>Clostridia</taxon>
        <taxon>Eubacteriales</taxon>
        <taxon>Clostridiaceae</taxon>
        <taxon>Clostridium</taxon>
    </lineage>
</organism>
<keyword evidence="10" id="KW-0067">ATP-binding</keyword>
<evidence type="ECO:0000256" key="9">
    <source>
        <dbReference type="ARBA" id="ARBA00022777"/>
    </source>
</evidence>
<reference evidence="16 17" key="1">
    <citation type="submission" date="2015-09" db="EMBL/GenBank/DDBJ databases">
        <authorList>
            <consortium name="Pathogen Informatics"/>
        </authorList>
    </citation>
    <scope>NUCLEOTIDE SEQUENCE [LARGE SCALE GENOMIC DNA]</scope>
    <source>
        <strain evidence="16 17">2789STDY5834856</strain>
    </source>
</reference>
<dbReference type="InterPro" id="IPR040442">
    <property type="entry name" value="Pyrv_kinase-like_dom_sf"/>
</dbReference>
<feature type="domain" description="Pyruvate kinase barrel" evidence="15">
    <location>
        <begin position="3"/>
        <end position="326"/>
    </location>
</feature>
<dbReference type="RefSeq" id="WP_055263091.1">
    <property type="nucleotide sequence ID" value="NZ_CABIXQ010000001.1"/>
</dbReference>
<protein>
    <recommendedName>
        <fullName evidence="5 14">Pyruvate kinase</fullName>
        <ecNumber evidence="4 14">2.7.1.40</ecNumber>
    </recommendedName>
</protein>
<dbReference type="EC" id="2.7.1.40" evidence="4 14"/>
<dbReference type="Gene3D" id="3.20.20.60">
    <property type="entry name" value="Phosphoenolpyruvate-binding domains"/>
    <property type="match status" value="1"/>
</dbReference>
<evidence type="ECO:0000256" key="4">
    <source>
        <dbReference type="ARBA" id="ARBA00012142"/>
    </source>
</evidence>
<evidence type="ECO:0000313" key="16">
    <source>
        <dbReference type="EMBL" id="CUN61528.1"/>
    </source>
</evidence>
<dbReference type="GO" id="GO:0016301">
    <property type="term" value="F:kinase activity"/>
    <property type="evidence" value="ECO:0007669"/>
    <property type="project" value="UniProtKB-KW"/>
</dbReference>
<evidence type="ECO:0000256" key="10">
    <source>
        <dbReference type="ARBA" id="ARBA00022840"/>
    </source>
</evidence>
<dbReference type="PANTHER" id="PTHR11817">
    <property type="entry name" value="PYRUVATE KINASE"/>
    <property type="match status" value="1"/>
</dbReference>
<keyword evidence="9 14" id="KW-0418">Kinase</keyword>
<evidence type="ECO:0000256" key="6">
    <source>
        <dbReference type="ARBA" id="ARBA00022679"/>
    </source>
</evidence>
<dbReference type="InterPro" id="IPR015813">
    <property type="entry name" value="Pyrv/PenolPyrv_kinase-like_dom"/>
</dbReference>
<dbReference type="SUPFAM" id="SSF50800">
    <property type="entry name" value="PK beta-barrel domain-like"/>
    <property type="match status" value="1"/>
</dbReference>
<gene>
    <name evidence="16" type="primary">pyk_1</name>
    <name evidence="16" type="ORF">ERS852471_00241</name>
</gene>
<comment type="catalytic activity">
    <reaction evidence="14">
        <text>pyruvate + ATP = phosphoenolpyruvate + ADP + H(+)</text>
        <dbReference type="Rhea" id="RHEA:18157"/>
        <dbReference type="ChEBI" id="CHEBI:15361"/>
        <dbReference type="ChEBI" id="CHEBI:15378"/>
        <dbReference type="ChEBI" id="CHEBI:30616"/>
        <dbReference type="ChEBI" id="CHEBI:58702"/>
        <dbReference type="ChEBI" id="CHEBI:456216"/>
        <dbReference type="EC" id="2.7.1.40"/>
    </reaction>
</comment>
<keyword evidence="12 14" id="KW-0324">Glycolysis</keyword>
<keyword evidence="6 14" id="KW-0808">Transferase</keyword>
<dbReference type="Pfam" id="PF00224">
    <property type="entry name" value="PK"/>
    <property type="match status" value="1"/>
</dbReference>
<dbReference type="GO" id="GO:0005524">
    <property type="term" value="F:ATP binding"/>
    <property type="evidence" value="ECO:0007669"/>
    <property type="project" value="UniProtKB-KW"/>
</dbReference>
<keyword evidence="8" id="KW-0547">Nucleotide-binding</keyword>
<dbReference type="Gene3D" id="2.40.33.10">
    <property type="entry name" value="PK beta-barrel domain-like"/>
    <property type="match status" value="1"/>
</dbReference>
<dbReference type="InterPro" id="IPR015793">
    <property type="entry name" value="Pyrv_Knase_brl"/>
</dbReference>
<evidence type="ECO:0000313" key="17">
    <source>
        <dbReference type="Proteomes" id="UP000095594"/>
    </source>
</evidence>
<evidence type="ECO:0000256" key="14">
    <source>
        <dbReference type="RuleBase" id="RU000504"/>
    </source>
</evidence>
<evidence type="ECO:0000256" key="3">
    <source>
        <dbReference type="ARBA" id="ARBA00008663"/>
    </source>
</evidence>
<keyword evidence="13 16" id="KW-0670">Pyruvate</keyword>
<comment type="pathway">
    <text evidence="2 14">Carbohydrate degradation; glycolysis; pyruvate from D-glyceraldehyde 3-phosphate: step 5/5.</text>
</comment>
<dbReference type="InterPro" id="IPR001697">
    <property type="entry name" value="Pyr_Knase"/>
</dbReference>
<evidence type="ECO:0000256" key="1">
    <source>
        <dbReference type="ARBA" id="ARBA00001958"/>
    </source>
</evidence>
<dbReference type="OrthoDB" id="2031270at2"/>
<dbReference type="UniPathway" id="UPA00109">
    <property type="reaction ID" value="UER00188"/>
</dbReference>